<dbReference type="InterPro" id="IPR013320">
    <property type="entry name" value="ConA-like_dom_sf"/>
</dbReference>
<dbReference type="CDD" id="cd00070">
    <property type="entry name" value="GLECT"/>
    <property type="match status" value="1"/>
</dbReference>
<evidence type="ECO:0000256" key="2">
    <source>
        <dbReference type="RuleBase" id="RU102079"/>
    </source>
</evidence>
<evidence type="ECO:0000259" key="3">
    <source>
        <dbReference type="PROSITE" id="PS51304"/>
    </source>
</evidence>
<evidence type="ECO:0000313" key="4">
    <source>
        <dbReference type="EMBL" id="KAK5898745.1"/>
    </source>
</evidence>
<keyword evidence="1 2" id="KW-0430">Lectin</keyword>
<accession>A0AAN8C889</accession>
<comment type="caution">
    <text evidence="4">The sequence shown here is derived from an EMBL/GenBank/DDBJ whole genome shotgun (WGS) entry which is preliminary data.</text>
</comment>
<dbReference type="GO" id="GO:0030246">
    <property type="term" value="F:carbohydrate binding"/>
    <property type="evidence" value="ECO:0007669"/>
    <property type="project" value="UniProtKB-UniRule"/>
</dbReference>
<dbReference type="InterPro" id="IPR044156">
    <property type="entry name" value="Galectin-like"/>
</dbReference>
<organism evidence="4 5">
    <name type="scientific">Champsocephalus esox</name>
    <name type="common">pike icefish</name>
    <dbReference type="NCBI Taxonomy" id="159716"/>
    <lineage>
        <taxon>Eukaryota</taxon>
        <taxon>Metazoa</taxon>
        <taxon>Chordata</taxon>
        <taxon>Craniata</taxon>
        <taxon>Vertebrata</taxon>
        <taxon>Euteleostomi</taxon>
        <taxon>Actinopterygii</taxon>
        <taxon>Neopterygii</taxon>
        <taxon>Teleostei</taxon>
        <taxon>Neoteleostei</taxon>
        <taxon>Acanthomorphata</taxon>
        <taxon>Eupercaria</taxon>
        <taxon>Perciformes</taxon>
        <taxon>Notothenioidei</taxon>
        <taxon>Channichthyidae</taxon>
        <taxon>Champsocephalus</taxon>
    </lineage>
</organism>
<dbReference type="Proteomes" id="UP001335648">
    <property type="component" value="Unassembled WGS sequence"/>
</dbReference>
<dbReference type="PANTHER" id="PTHR11346:SF97">
    <property type="entry name" value="GALECTIN-1"/>
    <property type="match status" value="1"/>
</dbReference>
<dbReference type="GO" id="GO:0005615">
    <property type="term" value="C:extracellular space"/>
    <property type="evidence" value="ECO:0007669"/>
    <property type="project" value="TreeGrafter"/>
</dbReference>
<evidence type="ECO:0000256" key="1">
    <source>
        <dbReference type="ARBA" id="ARBA00022734"/>
    </source>
</evidence>
<name>A0AAN8C889_9TELE</name>
<gene>
    <name evidence="4" type="ORF">CesoFtcFv8_008294</name>
</gene>
<dbReference type="GO" id="GO:0016936">
    <property type="term" value="F:galactoside binding"/>
    <property type="evidence" value="ECO:0007669"/>
    <property type="project" value="TreeGrafter"/>
</dbReference>
<dbReference type="SUPFAM" id="SSF49899">
    <property type="entry name" value="Concanavalin A-like lectins/glucanases"/>
    <property type="match status" value="1"/>
</dbReference>
<keyword evidence="5" id="KW-1185">Reference proteome</keyword>
<evidence type="ECO:0000313" key="5">
    <source>
        <dbReference type="Proteomes" id="UP001335648"/>
    </source>
</evidence>
<dbReference type="PROSITE" id="PS51304">
    <property type="entry name" value="GALECTIN"/>
    <property type="match status" value="1"/>
</dbReference>
<dbReference type="EMBL" id="JAULUE010002052">
    <property type="protein sequence ID" value="KAK5898745.1"/>
    <property type="molecule type" value="Genomic_DNA"/>
</dbReference>
<dbReference type="GO" id="GO:0043236">
    <property type="term" value="F:laminin binding"/>
    <property type="evidence" value="ECO:0007669"/>
    <property type="project" value="TreeGrafter"/>
</dbReference>
<dbReference type="FunFam" id="2.60.120.200:FF:000021">
    <property type="entry name" value="Galectin"/>
    <property type="match status" value="1"/>
</dbReference>
<dbReference type="InterPro" id="IPR001079">
    <property type="entry name" value="Galectin_CRD"/>
</dbReference>
<proteinExistence type="predicted"/>
<reference evidence="4 5" key="1">
    <citation type="journal article" date="2023" name="Mol. Biol. Evol.">
        <title>Genomics of Secondarily Temperate Adaptation in the Only Non-Antarctic Icefish.</title>
        <authorList>
            <person name="Rivera-Colon A.G."/>
            <person name="Rayamajhi N."/>
            <person name="Minhas B.F."/>
            <person name="Madrigal G."/>
            <person name="Bilyk K.T."/>
            <person name="Yoon V."/>
            <person name="Hune M."/>
            <person name="Gregory S."/>
            <person name="Cheng C.H.C."/>
            <person name="Catchen J.M."/>
        </authorList>
    </citation>
    <scope>NUCLEOTIDE SEQUENCE [LARGE SCALE GENOMIC DNA]</scope>
    <source>
        <strain evidence="4">JC2023a</strain>
    </source>
</reference>
<feature type="domain" description="Galectin" evidence="3">
    <location>
        <begin position="1"/>
        <end position="131"/>
    </location>
</feature>
<dbReference type="Pfam" id="PF00337">
    <property type="entry name" value="Gal-bind_lectin"/>
    <property type="match status" value="1"/>
</dbReference>
<dbReference type="SMART" id="SM00908">
    <property type="entry name" value="Gal-bind_lectin"/>
    <property type="match status" value="1"/>
</dbReference>
<dbReference type="Gene3D" id="2.60.120.200">
    <property type="match status" value="1"/>
</dbReference>
<protein>
    <recommendedName>
        <fullName evidence="2">Galectin</fullName>
    </recommendedName>
</protein>
<sequence length="131" mass="14744">MKVTNMTFKEGSQFKIRIKPKDDCASFAINIGHDSDNVALHLNPRFDSGGDVNTIVFNSLSGGSWGDEAKEGNFPFVRGEECKFYINFNMEQFYITLPDGSMLNFPNRLGDVKYKFFDVSGDARIIGIKIK</sequence>
<dbReference type="AlphaFoldDB" id="A0AAN8C889"/>
<dbReference type="PANTHER" id="PTHR11346">
    <property type="entry name" value="GALECTIN"/>
    <property type="match status" value="1"/>
</dbReference>
<dbReference type="SMART" id="SM00276">
    <property type="entry name" value="GLECT"/>
    <property type="match status" value="1"/>
</dbReference>